<feature type="region of interest" description="Disordered" evidence="1">
    <location>
        <begin position="995"/>
        <end position="1020"/>
    </location>
</feature>
<feature type="region of interest" description="Disordered" evidence="1">
    <location>
        <begin position="1498"/>
        <end position="1559"/>
    </location>
</feature>
<feature type="region of interest" description="Disordered" evidence="1">
    <location>
        <begin position="1136"/>
        <end position="1156"/>
    </location>
</feature>
<dbReference type="PANTHER" id="PTHR19446">
    <property type="entry name" value="REVERSE TRANSCRIPTASES"/>
    <property type="match status" value="1"/>
</dbReference>
<feature type="region of interest" description="Disordered" evidence="1">
    <location>
        <begin position="208"/>
        <end position="229"/>
    </location>
</feature>
<dbReference type="InterPro" id="IPR000477">
    <property type="entry name" value="RT_dom"/>
</dbReference>
<feature type="region of interest" description="Disordered" evidence="1">
    <location>
        <begin position="1406"/>
        <end position="1440"/>
    </location>
</feature>
<feature type="compositionally biased region" description="Low complexity" evidence="1">
    <location>
        <begin position="1535"/>
        <end position="1559"/>
    </location>
</feature>
<feature type="region of interest" description="Disordered" evidence="1">
    <location>
        <begin position="15"/>
        <end position="46"/>
    </location>
</feature>
<feature type="compositionally biased region" description="Acidic residues" evidence="1">
    <location>
        <begin position="16"/>
        <end position="35"/>
    </location>
</feature>
<sequence>MKMALFATMLVVCGDAADDDDGHGDDDDDDDDDDHDQSWRPCNLEDNGVLAGSYWRAQCEKRDDSIREKPQTSHRLPPVAAGTHMSGNSALPADFRPPGEIPVPISDDSDMDMRSRAKRGAEGDNSPATRQRGQASAGVTLEDIKLLLQQQTNDLREIQAQEMQDLKTATFKEMGALKKDVRKHGDYIAQLRDQGESFEARLTAIENSRNSAGSDAPSSGQAQPNLLVLGGWPQDTSKDDLIRELSDCLTNIGIKDLFSDYFCTGPRRGYALALVKEKQGESVQELKRRLITIAQQVRFAAIQAPSMEHGKTLRASLGKTKQERLLANHVGKTKRLILSTRPGDAAQVEADYSATNVWYKGHLVYATENSLRYTRPKPSERYKDPARVKEFYRVAKRSRSEAAWKQAHKARREAQENWRKQKLELAAAGNWQEFRSSRQQGGSEWAVGFAEAAGEKGKNPKRWTTDHFRQLFQQTRPRQVPRWNKDLDTGEHFSLEELYQAVNKGKHNKAVGEDLVSFELLQGLTQDETTALALLEWMEKLRRGAELPDAWLRTIVTLLPKKDNVTSPAELRPISLGSAVSKVFGTMLLLRTRKHILPSGPAQCAHSGRQTCDYIHAALRSFSLDSEWKLGLSWCRIDIRKAFDTVGRDQILQLLRDRLPPCMYCEFRCWERLFHEGTAILRTLWGETTIPQTRGIRQGSVESPFLFAIAVEQALYNATAHSEWPRTVPGAPDIPLSELLFMDDTLLWSGGRTDMKKKYELLKSELAKWGLQVNAEKTQYYHSPYSREPGPITLDGQLIEPSSSMGVFGIPLSVPVKPGALMDSGSALWYSSAVPPTPQAPIGRELVRIPTEETIPLDEYYQLLYCLSQEDRGPEDQDVTTLTQAYTVLLASAVPAVAFEEAFDGELAPDYFWDLVDMGGDLCRGGIKVTDLQHEFIERARLRQDSQPQYYLDTEPIRNRLLRAWEIVCGHYFTCDLPLPPGLDANEFGRLAEQELRDQSPAQRSRDKATASTDPDEEDITALVADRPVRAEECAIDLEEPKDEQAEVEEVVVETNSSERDAAVEVWQALFEFEPRESLDPAAVPLVPQSILDNVVETLLDKPDAEYHQMLMTATYFLARIGEDLHQAMERAKALRARIRGEPSSSRDLPPPDESSLMQKTIHETIEPKHHILGMLRDALAALSPGASVARARRLRSRLRDHEGHLEVDRAALDAALLVYEQGDAEEATGDRYICQYAWITHWWSVLQGRTEPGHVNQDLEVLEHVCPENPDDALDPLLAEQLAYEKEEENYQRGLEEAIEHHMAQAGAEEAKDKANTEPNTENVEAPGVPSADTPAGVNSPGRDYTWTPPTKRLCVGICFTDGQQSKAWDYELDDGGQLDLHIRAQRRVLPGYWSFRGQPVPYENLPPDLQRSFRGTTTGASSSHEAPPTSLPPASFSLDLGKPATKELYERWRRGIIGDYAIRDVGGDTFLQFFRACSCISEETMTELDGIDTLPSNPAEADTLPMPGATQLDGDAVPNPGEGDAPQLGPVLPAAAMGTTPSTTTTSTSSSSSAMSASCQWEDFYHPDPYYNGAEYWRVNGPGSPDRPEP</sequence>
<feature type="compositionally biased region" description="Basic and acidic residues" evidence="1">
    <location>
        <begin position="111"/>
        <end position="122"/>
    </location>
</feature>
<feature type="region of interest" description="Disordered" evidence="1">
    <location>
        <begin position="60"/>
        <end position="137"/>
    </location>
</feature>
<dbReference type="OrthoDB" id="410104at2759"/>
<dbReference type="CDD" id="cd01650">
    <property type="entry name" value="RT_nLTR_like"/>
    <property type="match status" value="1"/>
</dbReference>
<feature type="signal peptide" evidence="2">
    <location>
        <begin position="1"/>
        <end position="16"/>
    </location>
</feature>
<evidence type="ECO:0000256" key="2">
    <source>
        <dbReference type="SAM" id="SignalP"/>
    </source>
</evidence>
<feature type="chain" id="PRO_5043814411" evidence="2">
    <location>
        <begin position="17"/>
        <end position="1592"/>
    </location>
</feature>
<evidence type="ECO:0000313" key="4">
    <source>
        <dbReference type="Proteomes" id="UP000186817"/>
    </source>
</evidence>
<dbReference type="Pfam" id="PF00078">
    <property type="entry name" value="RVT_1"/>
    <property type="match status" value="1"/>
</dbReference>
<feature type="compositionally biased region" description="Basic and acidic residues" evidence="1">
    <location>
        <begin position="995"/>
        <end position="1009"/>
    </location>
</feature>
<keyword evidence="4" id="KW-1185">Reference proteome</keyword>
<dbReference type="PROSITE" id="PS50878">
    <property type="entry name" value="RT_POL"/>
    <property type="match status" value="1"/>
</dbReference>
<name>A0A1Q9CWJ7_SYMMI</name>
<gene>
    <name evidence="3" type="ORF">AK812_SmicGene31486</name>
</gene>
<evidence type="ECO:0000256" key="1">
    <source>
        <dbReference type="SAM" id="MobiDB-lite"/>
    </source>
</evidence>
<dbReference type="EMBL" id="LSRX01000867">
    <property type="protein sequence ID" value="OLP87300.1"/>
    <property type="molecule type" value="Genomic_DNA"/>
</dbReference>
<accession>A0A1Q9CWJ7</accession>
<reference evidence="3 4" key="1">
    <citation type="submission" date="2016-02" db="EMBL/GenBank/DDBJ databases">
        <title>Genome analysis of coral dinoflagellate symbionts highlights evolutionary adaptations to a symbiotic lifestyle.</title>
        <authorList>
            <person name="Aranda M."/>
            <person name="Li Y."/>
            <person name="Liew Y.J."/>
            <person name="Baumgarten S."/>
            <person name="Simakov O."/>
            <person name="Wilson M."/>
            <person name="Piel J."/>
            <person name="Ashoor H."/>
            <person name="Bougouffa S."/>
            <person name="Bajic V.B."/>
            <person name="Ryu T."/>
            <person name="Ravasi T."/>
            <person name="Bayer T."/>
            <person name="Micklem G."/>
            <person name="Kim H."/>
            <person name="Bhak J."/>
            <person name="Lajeunesse T.C."/>
            <person name="Voolstra C.R."/>
        </authorList>
    </citation>
    <scope>NUCLEOTIDE SEQUENCE [LARGE SCALE GENOMIC DNA]</scope>
    <source>
        <strain evidence="3 4">CCMP2467</strain>
    </source>
</reference>
<feature type="compositionally biased region" description="Basic and acidic residues" evidence="1">
    <location>
        <begin position="60"/>
        <end position="71"/>
    </location>
</feature>
<dbReference type="SUPFAM" id="SSF56672">
    <property type="entry name" value="DNA/RNA polymerases"/>
    <property type="match status" value="1"/>
</dbReference>
<evidence type="ECO:0000313" key="3">
    <source>
        <dbReference type="EMBL" id="OLP87300.1"/>
    </source>
</evidence>
<dbReference type="InterPro" id="IPR043502">
    <property type="entry name" value="DNA/RNA_pol_sf"/>
</dbReference>
<comment type="caution">
    <text evidence="3">The sequence shown here is derived from an EMBL/GenBank/DDBJ whole genome shotgun (WGS) entry which is preliminary data.</text>
</comment>
<dbReference type="Proteomes" id="UP000186817">
    <property type="component" value="Unassembled WGS sequence"/>
</dbReference>
<feature type="compositionally biased region" description="Polar residues" evidence="1">
    <location>
        <begin position="208"/>
        <end position="224"/>
    </location>
</feature>
<feature type="compositionally biased region" description="Polar residues" evidence="1">
    <location>
        <begin position="1415"/>
        <end position="1426"/>
    </location>
</feature>
<keyword evidence="2" id="KW-0732">Signal</keyword>
<organism evidence="3 4">
    <name type="scientific">Symbiodinium microadriaticum</name>
    <name type="common">Dinoflagellate</name>
    <name type="synonym">Zooxanthella microadriatica</name>
    <dbReference type="NCBI Taxonomy" id="2951"/>
    <lineage>
        <taxon>Eukaryota</taxon>
        <taxon>Sar</taxon>
        <taxon>Alveolata</taxon>
        <taxon>Dinophyceae</taxon>
        <taxon>Suessiales</taxon>
        <taxon>Symbiodiniaceae</taxon>
        <taxon>Symbiodinium</taxon>
    </lineage>
</organism>
<proteinExistence type="predicted"/>
<protein>
    <submittedName>
        <fullName evidence="3">Putative 149 kDa protein</fullName>
    </submittedName>
</protein>
<feature type="compositionally biased region" description="Basic and acidic residues" evidence="1">
    <location>
        <begin position="1304"/>
        <end position="1317"/>
    </location>
</feature>
<feature type="region of interest" description="Disordered" evidence="1">
    <location>
        <begin position="1304"/>
        <end position="1347"/>
    </location>
</feature>